<organism evidence="1 2">
    <name type="scientific">Crucibulum laeve</name>
    <dbReference type="NCBI Taxonomy" id="68775"/>
    <lineage>
        <taxon>Eukaryota</taxon>
        <taxon>Fungi</taxon>
        <taxon>Dikarya</taxon>
        <taxon>Basidiomycota</taxon>
        <taxon>Agaricomycotina</taxon>
        <taxon>Agaricomycetes</taxon>
        <taxon>Agaricomycetidae</taxon>
        <taxon>Agaricales</taxon>
        <taxon>Agaricineae</taxon>
        <taxon>Nidulariaceae</taxon>
        <taxon>Crucibulum</taxon>
    </lineage>
</organism>
<dbReference type="OrthoDB" id="337750at2759"/>
<dbReference type="Proteomes" id="UP000308652">
    <property type="component" value="Unassembled WGS sequence"/>
</dbReference>
<dbReference type="InterPro" id="IPR007150">
    <property type="entry name" value="HUS1/Mec3"/>
</dbReference>
<dbReference type="STRING" id="68775.A0A5C3LGN5"/>
<evidence type="ECO:0000313" key="1">
    <source>
        <dbReference type="EMBL" id="TFK31066.1"/>
    </source>
</evidence>
<dbReference type="AlphaFoldDB" id="A0A5C3LGN5"/>
<dbReference type="EMBL" id="ML213955">
    <property type="protein sequence ID" value="TFK31066.1"/>
    <property type="molecule type" value="Genomic_DNA"/>
</dbReference>
<proteinExistence type="predicted"/>
<dbReference type="GO" id="GO:0030896">
    <property type="term" value="C:checkpoint clamp complex"/>
    <property type="evidence" value="ECO:0007669"/>
    <property type="project" value="InterPro"/>
</dbReference>
<reference evidence="1 2" key="1">
    <citation type="journal article" date="2019" name="Nat. Ecol. Evol.">
        <title>Megaphylogeny resolves global patterns of mushroom evolution.</title>
        <authorList>
            <person name="Varga T."/>
            <person name="Krizsan K."/>
            <person name="Foldi C."/>
            <person name="Dima B."/>
            <person name="Sanchez-Garcia M."/>
            <person name="Sanchez-Ramirez S."/>
            <person name="Szollosi G.J."/>
            <person name="Szarkandi J.G."/>
            <person name="Papp V."/>
            <person name="Albert L."/>
            <person name="Andreopoulos W."/>
            <person name="Angelini C."/>
            <person name="Antonin V."/>
            <person name="Barry K.W."/>
            <person name="Bougher N.L."/>
            <person name="Buchanan P."/>
            <person name="Buyck B."/>
            <person name="Bense V."/>
            <person name="Catcheside P."/>
            <person name="Chovatia M."/>
            <person name="Cooper J."/>
            <person name="Damon W."/>
            <person name="Desjardin D."/>
            <person name="Finy P."/>
            <person name="Geml J."/>
            <person name="Haridas S."/>
            <person name="Hughes K."/>
            <person name="Justo A."/>
            <person name="Karasinski D."/>
            <person name="Kautmanova I."/>
            <person name="Kiss B."/>
            <person name="Kocsube S."/>
            <person name="Kotiranta H."/>
            <person name="LaButti K.M."/>
            <person name="Lechner B.E."/>
            <person name="Liimatainen K."/>
            <person name="Lipzen A."/>
            <person name="Lukacs Z."/>
            <person name="Mihaltcheva S."/>
            <person name="Morgado L.N."/>
            <person name="Niskanen T."/>
            <person name="Noordeloos M.E."/>
            <person name="Ohm R.A."/>
            <person name="Ortiz-Santana B."/>
            <person name="Ovrebo C."/>
            <person name="Racz N."/>
            <person name="Riley R."/>
            <person name="Savchenko A."/>
            <person name="Shiryaev A."/>
            <person name="Soop K."/>
            <person name="Spirin V."/>
            <person name="Szebenyi C."/>
            <person name="Tomsovsky M."/>
            <person name="Tulloss R.E."/>
            <person name="Uehling J."/>
            <person name="Grigoriev I.V."/>
            <person name="Vagvolgyi C."/>
            <person name="Papp T."/>
            <person name="Martin F.M."/>
            <person name="Miettinen O."/>
            <person name="Hibbett D.S."/>
            <person name="Nagy L.G."/>
        </authorList>
    </citation>
    <scope>NUCLEOTIDE SEQUENCE [LARGE SCALE GENOMIC DNA]</scope>
    <source>
        <strain evidence="1 2">CBS 166.37</strain>
    </source>
</reference>
<name>A0A5C3LGN5_9AGAR</name>
<accession>A0A5C3LGN5</accession>
<evidence type="ECO:0000313" key="2">
    <source>
        <dbReference type="Proteomes" id="UP000308652"/>
    </source>
</evidence>
<sequence>MSAPGGDNTLSRVDVVYAPPIPLIPNLHHRRMLFHASIDNLPTLYRIIQAIEKLKKKKCTTKFSKDTIRSRDANEGGIQVQLQTRITSIFTDYRVQSRANNEITLCLSSEALLAAL</sequence>
<keyword evidence="2" id="KW-1185">Reference proteome</keyword>
<gene>
    <name evidence="1" type="ORF">BDQ12DRAFT_760721</name>
</gene>
<dbReference type="Gene3D" id="3.70.10.10">
    <property type="match status" value="1"/>
</dbReference>
<dbReference type="Pfam" id="PF04005">
    <property type="entry name" value="Hus1"/>
    <property type="match status" value="1"/>
</dbReference>
<dbReference type="GO" id="GO:0000077">
    <property type="term" value="P:DNA damage checkpoint signaling"/>
    <property type="evidence" value="ECO:0007669"/>
    <property type="project" value="InterPro"/>
</dbReference>
<protein>
    <submittedName>
        <fullName evidence="1">Uncharacterized protein</fullName>
    </submittedName>
</protein>